<dbReference type="InterPro" id="IPR004564">
    <property type="entry name" value="OM_lipoprot_carrier_LolA-like"/>
</dbReference>
<evidence type="ECO:0000313" key="7">
    <source>
        <dbReference type="EMBL" id="QCT20915.1"/>
    </source>
</evidence>
<dbReference type="GO" id="GO:0015031">
    <property type="term" value="P:protein transport"/>
    <property type="evidence" value="ECO:0007669"/>
    <property type="project" value="UniProtKB-KW"/>
</dbReference>
<gene>
    <name evidence="7" type="ORF">FEM41_15320</name>
</gene>
<keyword evidence="3 6" id="KW-0732">Signal</keyword>
<evidence type="ECO:0000256" key="1">
    <source>
        <dbReference type="ARBA" id="ARBA00011245"/>
    </source>
</evidence>
<dbReference type="Gene3D" id="2.50.20.10">
    <property type="entry name" value="Lipoprotein localisation LolA/LolB/LppX"/>
    <property type="match status" value="1"/>
</dbReference>
<keyword evidence="2" id="KW-0813">Transport</keyword>
<dbReference type="OrthoDB" id="5700849at2"/>
<dbReference type="EMBL" id="CP040428">
    <property type="protein sequence ID" value="QCT20915.1"/>
    <property type="molecule type" value="Genomic_DNA"/>
</dbReference>
<feature type="chain" id="PRO_5020329000" evidence="6">
    <location>
        <begin position="20"/>
        <end position="202"/>
    </location>
</feature>
<comment type="subunit">
    <text evidence="1">Monomer.</text>
</comment>
<accession>A0A4P8YJJ2</accession>
<dbReference type="Pfam" id="PF03548">
    <property type="entry name" value="LolA"/>
    <property type="match status" value="1"/>
</dbReference>
<keyword evidence="8" id="KW-1185">Reference proteome</keyword>
<evidence type="ECO:0000256" key="3">
    <source>
        <dbReference type="ARBA" id="ARBA00022729"/>
    </source>
</evidence>
<reference evidence="7 8" key="1">
    <citation type="submission" date="2019-05" db="EMBL/GenBank/DDBJ databases">
        <title>Complete genome sequence of Izhakiella calystegiae KSNA2, an endophyte isolated from beach morning glory (Calystegia soldanella).</title>
        <authorList>
            <person name="Jiang L."/>
            <person name="Jeong J.C."/>
            <person name="Kim C.Y."/>
            <person name="Kim D.H."/>
            <person name="Kim S.W."/>
            <person name="Lee j."/>
        </authorList>
    </citation>
    <scope>NUCLEOTIDE SEQUENCE [LARGE SCALE GENOMIC DNA]</scope>
    <source>
        <strain evidence="7 8">KSNA2</strain>
    </source>
</reference>
<dbReference type="KEGG" id="izh:FEM41_15320"/>
<sequence length="202" mass="23137">MKKVMMMLALLLCSAAAQAITLDELHQRFAQQPVVRAKFEQQRQIKDMGQPLWSSGELLIARDKGLWWHQQRPFPMTLVLDDSHMVQAMGNQVPQVITAASNPQMFQFNHLLRALFEADRKTLEENFTSRLSDKGNGAWRLVLIPKAAPLNQIFNSITLDGDRFLQKIILDDKQGDTTGITFSDHQTEPRTLTDAEQQRFDF</sequence>
<evidence type="ECO:0000256" key="5">
    <source>
        <dbReference type="SAM" id="MobiDB-lite"/>
    </source>
</evidence>
<protein>
    <submittedName>
        <fullName evidence="7">Outer membrane lipoprotein carrier protein LolA</fullName>
    </submittedName>
</protein>
<evidence type="ECO:0000256" key="6">
    <source>
        <dbReference type="SAM" id="SignalP"/>
    </source>
</evidence>
<feature type="compositionally biased region" description="Basic and acidic residues" evidence="5">
    <location>
        <begin position="185"/>
        <end position="202"/>
    </location>
</feature>
<name>A0A4P8YJJ2_9ENTR</name>
<evidence type="ECO:0000256" key="4">
    <source>
        <dbReference type="ARBA" id="ARBA00022927"/>
    </source>
</evidence>
<evidence type="ECO:0000256" key="2">
    <source>
        <dbReference type="ARBA" id="ARBA00022448"/>
    </source>
</evidence>
<dbReference type="RefSeq" id="WP_138096975.1">
    <property type="nucleotide sequence ID" value="NZ_CP040428.1"/>
</dbReference>
<dbReference type="PANTHER" id="PTHR35869:SF1">
    <property type="entry name" value="OUTER-MEMBRANE LIPOPROTEIN CARRIER PROTEIN"/>
    <property type="match status" value="1"/>
</dbReference>
<dbReference type="AlphaFoldDB" id="A0A4P8YJJ2"/>
<evidence type="ECO:0000313" key="8">
    <source>
        <dbReference type="Proteomes" id="UP000302163"/>
    </source>
</evidence>
<feature type="region of interest" description="Disordered" evidence="5">
    <location>
        <begin position="180"/>
        <end position="202"/>
    </location>
</feature>
<proteinExistence type="predicted"/>
<organism evidence="7 8">
    <name type="scientific">Jejubacter calystegiae</name>
    <dbReference type="NCBI Taxonomy" id="2579935"/>
    <lineage>
        <taxon>Bacteria</taxon>
        <taxon>Pseudomonadati</taxon>
        <taxon>Pseudomonadota</taxon>
        <taxon>Gammaproteobacteria</taxon>
        <taxon>Enterobacterales</taxon>
        <taxon>Enterobacteriaceae</taxon>
        <taxon>Jejubacter</taxon>
    </lineage>
</organism>
<dbReference type="Proteomes" id="UP000302163">
    <property type="component" value="Chromosome"/>
</dbReference>
<feature type="signal peptide" evidence="6">
    <location>
        <begin position="1"/>
        <end position="19"/>
    </location>
</feature>
<dbReference type="CDD" id="cd16325">
    <property type="entry name" value="LolA"/>
    <property type="match status" value="1"/>
</dbReference>
<keyword evidence="7" id="KW-0449">Lipoprotein</keyword>
<dbReference type="InterPro" id="IPR029046">
    <property type="entry name" value="LolA/LolB/LppX"/>
</dbReference>
<keyword evidence="4" id="KW-0653">Protein transport</keyword>
<dbReference type="PANTHER" id="PTHR35869">
    <property type="entry name" value="OUTER-MEMBRANE LIPOPROTEIN CARRIER PROTEIN"/>
    <property type="match status" value="1"/>
</dbReference>
<dbReference type="SUPFAM" id="SSF89392">
    <property type="entry name" value="Prokaryotic lipoproteins and lipoprotein localization factors"/>
    <property type="match status" value="1"/>
</dbReference>